<evidence type="ECO:0008006" key="4">
    <source>
        <dbReference type="Google" id="ProtNLM"/>
    </source>
</evidence>
<keyword evidence="3" id="KW-1185">Reference proteome</keyword>
<feature type="transmembrane region" description="Helical" evidence="1">
    <location>
        <begin position="264"/>
        <end position="282"/>
    </location>
</feature>
<keyword evidence="1" id="KW-0472">Membrane</keyword>
<feature type="transmembrane region" description="Helical" evidence="1">
    <location>
        <begin position="177"/>
        <end position="195"/>
    </location>
</feature>
<protein>
    <recommendedName>
        <fullName evidence="4">Cytochrome oxidase subunit I profile domain-containing protein</fullName>
    </recommendedName>
</protein>
<gene>
    <name evidence="2" type="ORF">BXT84_13585</name>
</gene>
<name>A0ABM6RTT8_9FIRM</name>
<feature type="transmembrane region" description="Helical" evidence="1">
    <location>
        <begin position="288"/>
        <end position="309"/>
    </location>
</feature>
<feature type="transmembrane region" description="Helical" evidence="1">
    <location>
        <begin position="16"/>
        <end position="36"/>
    </location>
</feature>
<feature type="transmembrane region" description="Helical" evidence="1">
    <location>
        <begin position="321"/>
        <end position="342"/>
    </location>
</feature>
<feature type="transmembrane region" description="Helical" evidence="1">
    <location>
        <begin position="56"/>
        <end position="78"/>
    </location>
</feature>
<reference evidence="2 3" key="1">
    <citation type="journal article" date="2019" name="Sci. Rep.">
        <title>Sulfobacillus thermotolerans: new insights into resistance and metabolic capacities of acidophilic chemolithotrophs.</title>
        <authorList>
            <person name="Panyushkina A.E."/>
            <person name="Babenko V.V."/>
            <person name="Nikitina A.S."/>
            <person name="Selezneva O.V."/>
            <person name="Tsaplina I.A."/>
            <person name="Letarova M.A."/>
            <person name="Kostryukova E.S."/>
            <person name="Letarov A.V."/>
        </authorList>
    </citation>
    <scope>NUCLEOTIDE SEQUENCE [LARGE SCALE GENOMIC DNA]</scope>
    <source>
        <strain evidence="2 3">Kr1</strain>
    </source>
</reference>
<feature type="transmembrane region" description="Helical" evidence="1">
    <location>
        <begin position="147"/>
        <end position="171"/>
    </location>
</feature>
<accession>A0ABM6RTT8</accession>
<evidence type="ECO:0000256" key="1">
    <source>
        <dbReference type="SAM" id="Phobius"/>
    </source>
</evidence>
<keyword evidence="1" id="KW-0812">Transmembrane</keyword>
<evidence type="ECO:0000313" key="3">
    <source>
        <dbReference type="Proteomes" id="UP000325292"/>
    </source>
</evidence>
<evidence type="ECO:0000313" key="2">
    <source>
        <dbReference type="EMBL" id="AUW94855.1"/>
    </source>
</evidence>
<organism evidence="2 3">
    <name type="scientific">Sulfobacillus thermotolerans</name>
    <dbReference type="NCBI Taxonomy" id="338644"/>
    <lineage>
        <taxon>Bacteria</taxon>
        <taxon>Bacillati</taxon>
        <taxon>Bacillota</taxon>
        <taxon>Clostridia</taxon>
        <taxon>Eubacteriales</taxon>
        <taxon>Clostridiales Family XVII. Incertae Sedis</taxon>
        <taxon>Sulfobacillus</taxon>
    </lineage>
</organism>
<dbReference type="Proteomes" id="UP000325292">
    <property type="component" value="Chromosome"/>
</dbReference>
<feature type="transmembrane region" description="Helical" evidence="1">
    <location>
        <begin position="202"/>
        <end position="220"/>
    </location>
</feature>
<keyword evidence="1" id="KW-1133">Transmembrane helix</keyword>
<sequence>MNMGSPLPPAFAEAEFYHIFFVLLAIVVAGGLILGIRAYRLGHKTIASPYPAAHEWLMRGIGALWLLDGLLQAQPLMITRFIGGFLAPMLQGQPAPVESLMNISIRLWAINPVLWNEFATWIQIGIGLTMLFGAGTIWRQVGLWTSLAWGLIVWVGGEAFGSLFVGGSWLSGSPGSVLLYMFAAILLLAPATYWNSPRVAKVLRLSMIALWTLSAFLQAWPAAGWWHGQNLASYVLSMASMPQPAIFSAPLFAWAKLLGQSPALWNGILVGVFAVLAVLWALKPRSGWTWWLTALVTFATWWLGQDFGVLGGMGTDPNSGVVVLIGLVVYAQVVQLPLFHWVSHHEPAVEHSAL</sequence>
<proteinExistence type="predicted"/>
<feature type="transmembrane region" description="Helical" evidence="1">
    <location>
        <begin position="118"/>
        <end position="138"/>
    </location>
</feature>
<dbReference type="EMBL" id="CP019454">
    <property type="protein sequence ID" value="AUW94855.1"/>
    <property type="molecule type" value="Genomic_DNA"/>
</dbReference>